<keyword evidence="1" id="KW-0472">Membrane</keyword>
<evidence type="ECO:0000313" key="2">
    <source>
        <dbReference type="EMBL" id="OAG75090.1"/>
    </source>
</evidence>
<gene>
    <name evidence="2" type="ORF">Amal_03748</name>
</gene>
<sequence>MNMTSILNSVRNRIVNVQFLGWFTKAGSLDRGLKICEIPFKLFGWFLVIITVTHAASTLSSPTLWLVSIILIFSWSAALTLLLISFEEAVLKIIEKKWLKNKTWQFRWLHFIIIAPGTYYVSQYEARTLGPPLVKAVKLMLHFAN</sequence>
<proteinExistence type="predicted"/>
<dbReference type="PATRIC" id="fig|178901.16.peg.4038"/>
<protein>
    <submittedName>
        <fullName evidence="2">Uncharacterized protein</fullName>
    </submittedName>
</protein>
<dbReference type="Proteomes" id="UP000077349">
    <property type="component" value="Unassembled WGS sequence"/>
</dbReference>
<keyword evidence="1" id="KW-0812">Transmembrane</keyword>
<reference evidence="2 3" key="1">
    <citation type="submission" date="2016-03" db="EMBL/GenBank/DDBJ databases">
        <title>Draft genome sequence of Acetobacter malorum CECT 7742, a strain isolated from strawberry vinegar.</title>
        <authorList>
            <person name="Sainz F."/>
            <person name="Mas A."/>
            <person name="Torija M.J."/>
        </authorList>
    </citation>
    <scope>NUCLEOTIDE SEQUENCE [LARGE SCALE GENOMIC DNA]</scope>
    <source>
        <strain evidence="2 3">CECT 7742</strain>
    </source>
</reference>
<feature type="transmembrane region" description="Helical" evidence="1">
    <location>
        <begin position="63"/>
        <end position="86"/>
    </location>
</feature>
<dbReference type="EMBL" id="LVHD01000138">
    <property type="protein sequence ID" value="OAG75090.1"/>
    <property type="molecule type" value="Genomic_DNA"/>
</dbReference>
<dbReference type="AlphaFoldDB" id="A0A177G418"/>
<comment type="caution">
    <text evidence="2">The sequence shown here is derived from an EMBL/GenBank/DDBJ whole genome shotgun (WGS) entry which is preliminary data.</text>
</comment>
<accession>A0A177G418</accession>
<feature type="transmembrane region" description="Helical" evidence="1">
    <location>
        <begin position="106"/>
        <end position="122"/>
    </location>
</feature>
<feature type="transmembrane region" description="Helical" evidence="1">
    <location>
        <begin position="38"/>
        <end position="57"/>
    </location>
</feature>
<name>A0A177G418_9PROT</name>
<organism evidence="2 3">
    <name type="scientific">Acetobacter malorum</name>
    <dbReference type="NCBI Taxonomy" id="178901"/>
    <lineage>
        <taxon>Bacteria</taxon>
        <taxon>Pseudomonadati</taxon>
        <taxon>Pseudomonadota</taxon>
        <taxon>Alphaproteobacteria</taxon>
        <taxon>Acetobacterales</taxon>
        <taxon>Acetobacteraceae</taxon>
        <taxon>Acetobacter</taxon>
    </lineage>
</organism>
<evidence type="ECO:0000256" key="1">
    <source>
        <dbReference type="SAM" id="Phobius"/>
    </source>
</evidence>
<evidence type="ECO:0000313" key="3">
    <source>
        <dbReference type="Proteomes" id="UP000077349"/>
    </source>
</evidence>
<keyword evidence="1" id="KW-1133">Transmembrane helix</keyword>